<organism evidence="1 2">
    <name type="scientific">Amanita muscaria (strain Koide BX008)</name>
    <dbReference type="NCBI Taxonomy" id="946122"/>
    <lineage>
        <taxon>Eukaryota</taxon>
        <taxon>Fungi</taxon>
        <taxon>Dikarya</taxon>
        <taxon>Basidiomycota</taxon>
        <taxon>Agaricomycotina</taxon>
        <taxon>Agaricomycetes</taxon>
        <taxon>Agaricomycetidae</taxon>
        <taxon>Agaricales</taxon>
        <taxon>Pluteineae</taxon>
        <taxon>Amanitaceae</taxon>
        <taxon>Amanita</taxon>
    </lineage>
</organism>
<evidence type="ECO:0000313" key="2">
    <source>
        <dbReference type="Proteomes" id="UP000054549"/>
    </source>
</evidence>
<gene>
    <name evidence="1" type="ORF">M378DRAFT_173796</name>
</gene>
<dbReference type="EMBL" id="KN818545">
    <property type="protein sequence ID" value="KIL55235.1"/>
    <property type="molecule type" value="Genomic_DNA"/>
</dbReference>
<sequence length="52" mass="5684">MHVSCLIPTFLKPIQPFSGDFSAKKVCCCSGGTRSGRLSYCINQSTERKDKG</sequence>
<dbReference type="HOGENOM" id="CLU_3086740_0_0_1"/>
<accession>A0A0C2RY31</accession>
<dbReference type="InParanoid" id="A0A0C2RY31"/>
<protein>
    <submittedName>
        <fullName evidence="1">Uncharacterized protein</fullName>
    </submittedName>
</protein>
<proteinExistence type="predicted"/>
<name>A0A0C2RY31_AMAMK</name>
<dbReference type="Proteomes" id="UP000054549">
    <property type="component" value="Unassembled WGS sequence"/>
</dbReference>
<keyword evidence="2" id="KW-1185">Reference proteome</keyword>
<reference evidence="1 2" key="1">
    <citation type="submission" date="2014-04" db="EMBL/GenBank/DDBJ databases">
        <title>Evolutionary Origins and Diversification of the Mycorrhizal Mutualists.</title>
        <authorList>
            <consortium name="DOE Joint Genome Institute"/>
            <consortium name="Mycorrhizal Genomics Consortium"/>
            <person name="Kohler A."/>
            <person name="Kuo A."/>
            <person name="Nagy L.G."/>
            <person name="Floudas D."/>
            <person name="Copeland A."/>
            <person name="Barry K.W."/>
            <person name="Cichocki N."/>
            <person name="Veneault-Fourrey C."/>
            <person name="LaButti K."/>
            <person name="Lindquist E.A."/>
            <person name="Lipzen A."/>
            <person name="Lundell T."/>
            <person name="Morin E."/>
            <person name="Murat C."/>
            <person name="Riley R."/>
            <person name="Ohm R."/>
            <person name="Sun H."/>
            <person name="Tunlid A."/>
            <person name="Henrissat B."/>
            <person name="Grigoriev I.V."/>
            <person name="Hibbett D.S."/>
            <person name="Martin F."/>
        </authorList>
    </citation>
    <scope>NUCLEOTIDE SEQUENCE [LARGE SCALE GENOMIC DNA]</scope>
    <source>
        <strain evidence="1 2">Koide BX008</strain>
    </source>
</reference>
<dbReference type="AlphaFoldDB" id="A0A0C2RY31"/>
<evidence type="ECO:0000313" key="1">
    <source>
        <dbReference type="EMBL" id="KIL55235.1"/>
    </source>
</evidence>